<feature type="transmembrane region" description="Helical" evidence="1">
    <location>
        <begin position="20"/>
        <end position="43"/>
    </location>
</feature>
<dbReference type="Pfam" id="PF23959">
    <property type="entry name" value="DUF7288"/>
    <property type="match status" value="1"/>
</dbReference>
<keyword evidence="1" id="KW-0812">Transmembrane</keyword>
<dbReference type="OrthoDB" id="324613at2157"/>
<dbReference type="RefSeq" id="WP_142443281.1">
    <property type="nucleotide sequence ID" value="NZ_SESI01000002.1"/>
</dbReference>
<keyword evidence="1" id="KW-1133">Transmembrane helix</keyword>
<dbReference type="InterPro" id="IPR055712">
    <property type="entry name" value="DUF7288"/>
</dbReference>
<keyword evidence="3" id="KW-1185">Reference proteome</keyword>
<dbReference type="AlphaFoldDB" id="A0A544QMK8"/>
<accession>A0A544QMK8</accession>
<name>A0A544QMK8_9EURY</name>
<protein>
    <submittedName>
        <fullName evidence="2">Uncharacterized protein</fullName>
    </submittedName>
</protein>
<proteinExistence type="predicted"/>
<dbReference type="EMBL" id="SESI01000002">
    <property type="protein sequence ID" value="TQQ80158.1"/>
    <property type="molecule type" value="Genomic_DNA"/>
</dbReference>
<evidence type="ECO:0000256" key="1">
    <source>
        <dbReference type="SAM" id="Phobius"/>
    </source>
</evidence>
<sequence length="212" mass="23855">MYLPTQFDCENRGQAHTTEAIVASILILLAVLFALQTTTVTPFSSTTTDKHLENQERELVSNTIDITHTSGELKQTLLNWNGSDTAGNEKEGFAGRANPNETSYYTNMDADTAFLNRLNDSIDTTQTAYNVNLKHYNTSTEMKSQRLLRTGSPSDNVVTVRKPIVLHDSDTLTTQPHTQLQNTDSEDFYITSLNETAPIYNYVEVEVVVWRR</sequence>
<reference evidence="2 3" key="1">
    <citation type="submission" date="2019-02" db="EMBL/GenBank/DDBJ databases">
        <title>Halonotius sp. a new haloqrchaeon isolated from saline water.</title>
        <authorList>
            <person name="Duran-Viseras A."/>
            <person name="Sanchez-Porro C."/>
            <person name="Ventosa A."/>
        </authorList>
    </citation>
    <scope>NUCLEOTIDE SEQUENCE [LARGE SCALE GENOMIC DNA]</scope>
    <source>
        <strain evidence="2 3">F9-27</strain>
    </source>
</reference>
<keyword evidence="1" id="KW-0472">Membrane</keyword>
<dbReference type="Proteomes" id="UP000315385">
    <property type="component" value="Unassembled WGS sequence"/>
</dbReference>
<comment type="caution">
    <text evidence="2">The sequence shown here is derived from an EMBL/GenBank/DDBJ whole genome shotgun (WGS) entry which is preliminary data.</text>
</comment>
<gene>
    <name evidence="2" type="ORF">EWF95_06585</name>
</gene>
<evidence type="ECO:0000313" key="3">
    <source>
        <dbReference type="Proteomes" id="UP000315385"/>
    </source>
</evidence>
<organism evidence="2 3">
    <name type="scientific">Halonotius roseus</name>
    <dbReference type="NCBI Taxonomy" id="2511997"/>
    <lineage>
        <taxon>Archaea</taxon>
        <taxon>Methanobacteriati</taxon>
        <taxon>Methanobacteriota</taxon>
        <taxon>Stenosarchaea group</taxon>
        <taxon>Halobacteria</taxon>
        <taxon>Halobacteriales</taxon>
        <taxon>Haloferacaceae</taxon>
        <taxon>Halonotius</taxon>
    </lineage>
</organism>
<evidence type="ECO:0000313" key="2">
    <source>
        <dbReference type="EMBL" id="TQQ80158.1"/>
    </source>
</evidence>